<accession>A0ABD2Y9F5</accession>
<evidence type="ECO:0000313" key="4">
    <source>
        <dbReference type="Proteomes" id="UP001630127"/>
    </source>
</evidence>
<comment type="caution">
    <text evidence="3">The sequence shown here is derived from an EMBL/GenBank/DDBJ whole genome shotgun (WGS) entry which is preliminary data.</text>
</comment>
<keyword evidence="2" id="KW-0472">Membrane</keyword>
<evidence type="ECO:0000256" key="1">
    <source>
        <dbReference type="SAM" id="MobiDB-lite"/>
    </source>
</evidence>
<feature type="transmembrane region" description="Helical" evidence="2">
    <location>
        <begin position="21"/>
        <end position="43"/>
    </location>
</feature>
<keyword evidence="2" id="KW-1133">Transmembrane helix</keyword>
<sequence>MRFSIFQWSNFTMKIASRQSNLGILSFESIVLSNIPFIMLLVLEEGSQPPQQHRSYHQSSEVKTNSTMNKGKSCKGCLYFSDPILTTSLRQHQPFSYPG</sequence>
<dbReference type="EMBL" id="JBJUIK010000015">
    <property type="protein sequence ID" value="KAL3503648.1"/>
    <property type="molecule type" value="Genomic_DNA"/>
</dbReference>
<dbReference type="AlphaFoldDB" id="A0ABD2Y9F5"/>
<reference evidence="3 4" key="1">
    <citation type="submission" date="2024-11" db="EMBL/GenBank/DDBJ databases">
        <title>A near-complete genome assembly of Cinchona calisaya.</title>
        <authorList>
            <person name="Lian D.C."/>
            <person name="Zhao X.W."/>
            <person name="Wei L."/>
        </authorList>
    </citation>
    <scope>NUCLEOTIDE SEQUENCE [LARGE SCALE GENOMIC DNA]</scope>
    <source>
        <tissue evidence="3">Nenye</tissue>
    </source>
</reference>
<feature type="compositionally biased region" description="Polar residues" evidence="1">
    <location>
        <begin position="50"/>
        <end position="70"/>
    </location>
</feature>
<feature type="region of interest" description="Disordered" evidence="1">
    <location>
        <begin position="50"/>
        <end position="72"/>
    </location>
</feature>
<keyword evidence="4" id="KW-1185">Reference proteome</keyword>
<evidence type="ECO:0000256" key="2">
    <source>
        <dbReference type="SAM" id="Phobius"/>
    </source>
</evidence>
<gene>
    <name evidence="3" type="ORF">ACH5RR_038097</name>
</gene>
<dbReference type="Proteomes" id="UP001630127">
    <property type="component" value="Unassembled WGS sequence"/>
</dbReference>
<name>A0ABD2Y9F5_9GENT</name>
<proteinExistence type="predicted"/>
<protein>
    <submittedName>
        <fullName evidence="3">Uncharacterized protein</fullName>
    </submittedName>
</protein>
<evidence type="ECO:0000313" key="3">
    <source>
        <dbReference type="EMBL" id="KAL3503648.1"/>
    </source>
</evidence>
<keyword evidence="2" id="KW-0812">Transmembrane</keyword>
<organism evidence="3 4">
    <name type="scientific">Cinchona calisaya</name>
    <dbReference type="NCBI Taxonomy" id="153742"/>
    <lineage>
        <taxon>Eukaryota</taxon>
        <taxon>Viridiplantae</taxon>
        <taxon>Streptophyta</taxon>
        <taxon>Embryophyta</taxon>
        <taxon>Tracheophyta</taxon>
        <taxon>Spermatophyta</taxon>
        <taxon>Magnoliopsida</taxon>
        <taxon>eudicotyledons</taxon>
        <taxon>Gunneridae</taxon>
        <taxon>Pentapetalae</taxon>
        <taxon>asterids</taxon>
        <taxon>lamiids</taxon>
        <taxon>Gentianales</taxon>
        <taxon>Rubiaceae</taxon>
        <taxon>Cinchonoideae</taxon>
        <taxon>Cinchoneae</taxon>
        <taxon>Cinchona</taxon>
    </lineage>
</organism>